<dbReference type="SUPFAM" id="SSF52540">
    <property type="entry name" value="P-loop containing nucleoside triphosphate hydrolases"/>
    <property type="match status" value="1"/>
</dbReference>
<keyword evidence="3 13" id="KW-0808">Transferase</keyword>
<keyword evidence="9 12" id="KW-0411">Iron-sulfur</keyword>
<comment type="subcellular location">
    <subcellularLocation>
        <location evidence="13">Cytoplasm</location>
    </subcellularLocation>
</comment>
<feature type="binding site" evidence="13">
    <location>
        <begin position="7"/>
        <end position="15"/>
    </location>
    <ligand>
        <name>ATP</name>
        <dbReference type="ChEBI" id="CHEBI:30616"/>
    </ligand>
</feature>
<dbReference type="GO" id="GO:0051745">
    <property type="term" value="F:4-hydroxy-3-methylbut-2-enyl diphosphate reductase activity"/>
    <property type="evidence" value="ECO:0007669"/>
    <property type="project" value="UniProtKB-UniRule"/>
</dbReference>
<feature type="binding site" evidence="12">
    <location>
        <position position="436"/>
    </location>
    <ligand>
        <name>dimethylallyl diphosphate</name>
        <dbReference type="ChEBI" id="CHEBI:57623"/>
    </ligand>
</feature>
<dbReference type="Gene3D" id="3.40.50.300">
    <property type="entry name" value="P-loop containing nucleotide triphosphate hydrolases"/>
    <property type="match status" value="1"/>
</dbReference>
<evidence type="ECO:0000256" key="5">
    <source>
        <dbReference type="ARBA" id="ARBA00022741"/>
    </source>
</evidence>
<proteinExistence type="inferred from homology"/>
<evidence type="ECO:0000256" key="9">
    <source>
        <dbReference type="ARBA" id="ARBA00023014"/>
    </source>
</evidence>
<dbReference type="HOGENOM" id="CLU_537252_0_0_0"/>
<feature type="binding site" evidence="12">
    <location>
        <position position="436"/>
    </location>
    <ligand>
        <name>(2E)-4-hydroxy-3-methylbut-2-enyl diphosphate</name>
        <dbReference type="ChEBI" id="CHEBI:128753"/>
    </ligand>
</feature>
<evidence type="ECO:0000256" key="12">
    <source>
        <dbReference type="HAMAP-Rule" id="MF_00191"/>
    </source>
</evidence>
<dbReference type="GO" id="GO:0036431">
    <property type="term" value="F:dCMP kinase activity"/>
    <property type="evidence" value="ECO:0007669"/>
    <property type="project" value="InterPro"/>
</dbReference>
<evidence type="ECO:0000256" key="10">
    <source>
        <dbReference type="ARBA" id="ARBA00047615"/>
    </source>
</evidence>
<dbReference type="EC" id="2.7.4.25" evidence="13"/>
<dbReference type="eggNOG" id="COG0761">
    <property type="taxonomic scope" value="Bacteria"/>
</dbReference>
<feature type="binding site" evidence="12">
    <location>
        <position position="437"/>
    </location>
    <ligand>
        <name>dimethylallyl diphosphate</name>
        <dbReference type="ChEBI" id="CHEBI:57623"/>
    </ligand>
</feature>
<keyword evidence="13" id="KW-0963">Cytoplasm</keyword>
<dbReference type="Proteomes" id="UP000002881">
    <property type="component" value="Chromosome"/>
</dbReference>
<evidence type="ECO:0000256" key="13">
    <source>
        <dbReference type="HAMAP-Rule" id="MF_00238"/>
    </source>
</evidence>
<dbReference type="GO" id="GO:0006220">
    <property type="term" value="P:pyrimidine nucleotide metabolic process"/>
    <property type="evidence" value="ECO:0007669"/>
    <property type="project" value="UniProtKB-UniRule"/>
</dbReference>
<comment type="catalytic activity">
    <reaction evidence="11 13">
        <text>CMP + ATP = CDP + ADP</text>
        <dbReference type="Rhea" id="RHEA:11600"/>
        <dbReference type="ChEBI" id="CHEBI:30616"/>
        <dbReference type="ChEBI" id="CHEBI:58069"/>
        <dbReference type="ChEBI" id="CHEBI:60377"/>
        <dbReference type="ChEBI" id="CHEBI:456216"/>
        <dbReference type="EC" id="2.7.4.25"/>
    </reaction>
</comment>
<dbReference type="InterPro" id="IPR011994">
    <property type="entry name" value="Cytidylate_kinase_dom"/>
</dbReference>
<dbReference type="InterPro" id="IPR003451">
    <property type="entry name" value="LytB/IspH"/>
</dbReference>
<feature type="binding site" evidence="12">
    <location>
        <position position="438"/>
    </location>
    <ligand>
        <name>dimethylallyl diphosphate</name>
        <dbReference type="ChEBI" id="CHEBI:57623"/>
    </ligand>
</feature>
<dbReference type="PANTHER" id="PTHR30426:SF0">
    <property type="entry name" value="4-HYDROXY-3-METHYLBUT-2-ENYL DIPHOSPHATE REDUCTASE"/>
    <property type="match status" value="1"/>
</dbReference>
<dbReference type="InterPro" id="IPR003136">
    <property type="entry name" value="Cytidylate_kin"/>
</dbReference>
<dbReference type="PANTHER" id="PTHR30426">
    <property type="entry name" value="4-HYDROXY-3-METHYLBUT-2-ENYL DIPHOSPHATE REDUCTASE"/>
    <property type="match status" value="1"/>
</dbReference>
<gene>
    <name evidence="12" type="primary">ispH</name>
    <name evidence="13" type="synonym">cmk</name>
    <name evidence="15" type="ORF">Theba_1041</name>
</gene>
<dbReference type="GO" id="GO:0050992">
    <property type="term" value="P:dimethylallyl diphosphate biosynthetic process"/>
    <property type="evidence" value="ECO:0007669"/>
    <property type="project" value="UniProtKB-UniRule"/>
</dbReference>
<feature type="binding site" evidence="12">
    <location>
        <position position="226"/>
    </location>
    <ligand>
        <name>[4Fe-4S] cluster</name>
        <dbReference type="ChEBI" id="CHEBI:49883"/>
    </ligand>
</feature>
<dbReference type="EMBL" id="CP003532">
    <property type="protein sequence ID" value="AFK06746.1"/>
    <property type="molecule type" value="Genomic_DNA"/>
</dbReference>
<feature type="binding site" evidence="12">
    <location>
        <position position="408"/>
    </location>
    <ligand>
        <name>[4Fe-4S] cluster</name>
        <dbReference type="ChEBI" id="CHEBI:49883"/>
    </ligand>
</feature>
<evidence type="ECO:0000256" key="4">
    <source>
        <dbReference type="ARBA" id="ARBA00022723"/>
    </source>
</evidence>
<evidence type="ECO:0000256" key="6">
    <source>
        <dbReference type="ARBA" id="ARBA00022777"/>
    </source>
</evidence>
<dbReference type="NCBIfam" id="TIGR00216">
    <property type="entry name" value="ispH_lytB"/>
    <property type="match status" value="1"/>
</dbReference>
<dbReference type="UniPathway" id="UPA00056">
    <property type="reaction ID" value="UER00097"/>
</dbReference>
<keyword evidence="6 13" id="KW-0418">Kinase</keyword>
<evidence type="ECO:0000256" key="8">
    <source>
        <dbReference type="ARBA" id="ARBA00023004"/>
    </source>
</evidence>
<protein>
    <recommendedName>
        <fullName evidence="12 13">Multifunctional fusion protein</fullName>
    </recommendedName>
    <domain>
        <recommendedName>
            <fullName evidence="13">Cytidylate kinase</fullName>
            <shortName evidence="13">CK</shortName>
            <ecNumber evidence="13">2.7.4.25</ecNumber>
        </recommendedName>
        <alternativeName>
            <fullName evidence="13">Cytidine monophosphate kinase</fullName>
            <shortName evidence="13">CMP kinase</shortName>
        </alternativeName>
    </domain>
    <domain>
        <recommendedName>
            <fullName evidence="12">4-hydroxy-3-methylbut-2-enyl diphosphate reductase</fullName>
            <shortName evidence="12">HMBPP reductase</shortName>
            <ecNumber evidence="12">1.17.7.4</ecNumber>
        </recommendedName>
    </domain>
</protein>
<dbReference type="HAMAP" id="MF_00238">
    <property type="entry name" value="Cytidyl_kinase_type1"/>
    <property type="match status" value="1"/>
</dbReference>
<feature type="active site" description="Proton donor" evidence="12">
    <location>
        <position position="340"/>
    </location>
</feature>
<dbReference type="CDD" id="cd13944">
    <property type="entry name" value="lytB_ispH"/>
    <property type="match status" value="1"/>
</dbReference>
<reference evidence="15 16" key="1">
    <citation type="journal article" date="2012" name="Genome Biol. Evol.">
        <title>Genome Sequence of the Mesophilic Thermotogales Bacterium Mesotoga prima MesG1.Ag.4.2 Reveals the Largest Thermotogales Genome To Date.</title>
        <authorList>
            <person name="Zhaxybayeva O."/>
            <person name="Swithers K.S."/>
            <person name="Foght J."/>
            <person name="Green A.G."/>
            <person name="Bruce D."/>
            <person name="Detter C."/>
            <person name="Han S."/>
            <person name="Teshima H."/>
            <person name="Han J."/>
            <person name="Woyke T."/>
            <person name="Pitluck S."/>
            <person name="Nolan M."/>
            <person name="Ivanova N."/>
            <person name="Pati A."/>
            <person name="Land M.L."/>
            <person name="Dlutek M."/>
            <person name="Doolittle W.F."/>
            <person name="Noll K.M."/>
            <person name="Nesbo C.L."/>
        </authorList>
    </citation>
    <scope>NUCLEOTIDE SEQUENCE [LARGE SCALE GENOMIC DNA]</scope>
    <source>
        <strain evidence="16">mesG1.Ag.4.2</strain>
    </source>
</reference>
<dbReference type="Gene3D" id="3.40.1010.20">
    <property type="entry name" value="4-hydroxy-3-methylbut-2-enyl diphosphate reductase, catalytic domain"/>
    <property type="match status" value="2"/>
</dbReference>
<dbReference type="STRING" id="660470.Theba_1041"/>
<dbReference type="GeneID" id="87106872"/>
<feature type="binding site" evidence="12">
    <location>
        <position position="477"/>
    </location>
    <ligand>
        <name>dimethylallyl diphosphate</name>
        <dbReference type="ChEBI" id="CHEBI:57623"/>
    </ligand>
</feature>
<comment type="pathway">
    <text evidence="12">Isoprenoid biosynthesis; dimethylallyl diphosphate biosynthesis; dimethylallyl diphosphate from (2E)-4-hydroxy-3-methylbutenyl diphosphate: step 1/1.</text>
</comment>
<dbReference type="GO" id="GO:0005524">
    <property type="term" value="F:ATP binding"/>
    <property type="evidence" value="ECO:0007669"/>
    <property type="project" value="UniProtKB-UniRule"/>
</dbReference>
<feature type="domain" description="Cytidylate kinase" evidence="14">
    <location>
        <begin position="3"/>
        <end position="212"/>
    </location>
</feature>
<dbReference type="Pfam" id="PF02224">
    <property type="entry name" value="Cytidylate_kin"/>
    <property type="match status" value="1"/>
</dbReference>
<feature type="binding site" evidence="12">
    <location>
        <position position="436"/>
    </location>
    <ligand>
        <name>isopentenyl diphosphate</name>
        <dbReference type="ChEBI" id="CHEBI:128769"/>
    </ligand>
</feature>
<name>I2F493_9BACT</name>
<feature type="binding site" evidence="12">
    <location>
        <position position="288"/>
    </location>
    <ligand>
        <name>isopentenyl diphosphate</name>
        <dbReference type="ChEBI" id="CHEBI:128769"/>
    </ligand>
</feature>
<feature type="binding site" evidence="12">
    <location>
        <position position="379"/>
    </location>
    <ligand>
        <name>(2E)-4-hydroxy-3-methylbut-2-enyl diphosphate</name>
        <dbReference type="ChEBI" id="CHEBI:128753"/>
    </ligand>
</feature>
<accession>I2F493</accession>
<keyword evidence="5 13" id="KW-0547">Nucleotide-binding</keyword>
<keyword evidence="7 13" id="KW-0067">ATP-binding</keyword>
<comment type="cofactor">
    <cofactor evidence="12">
        <name>[4Fe-4S] cluster</name>
        <dbReference type="ChEBI" id="CHEBI:49883"/>
    </cofactor>
    <text evidence="12">Binds 1 [4Fe-4S] cluster per subunit.</text>
</comment>
<keyword evidence="12" id="KW-0414">Isoprene biosynthesis</keyword>
<dbReference type="GO" id="GO:0046872">
    <property type="term" value="F:metal ion binding"/>
    <property type="evidence" value="ECO:0007669"/>
    <property type="project" value="UniProtKB-KW"/>
</dbReference>
<feature type="binding site" evidence="12">
    <location>
        <position position="254"/>
    </location>
    <ligand>
        <name>(2E)-4-hydroxy-3-methylbut-2-enyl diphosphate</name>
        <dbReference type="ChEBI" id="CHEBI:128753"/>
    </ligand>
</feature>
<comment type="catalytic activity">
    <reaction evidence="12">
        <text>isopentenyl diphosphate + 2 oxidized [2Fe-2S]-[ferredoxin] + H2O = (2E)-4-hydroxy-3-methylbut-2-enyl diphosphate + 2 reduced [2Fe-2S]-[ferredoxin] + 2 H(+)</text>
        <dbReference type="Rhea" id="RHEA:24488"/>
        <dbReference type="Rhea" id="RHEA-COMP:10000"/>
        <dbReference type="Rhea" id="RHEA-COMP:10001"/>
        <dbReference type="ChEBI" id="CHEBI:15377"/>
        <dbReference type="ChEBI" id="CHEBI:15378"/>
        <dbReference type="ChEBI" id="CHEBI:33737"/>
        <dbReference type="ChEBI" id="CHEBI:33738"/>
        <dbReference type="ChEBI" id="CHEBI:128753"/>
        <dbReference type="ChEBI" id="CHEBI:128769"/>
        <dbReference type="EC" id="1.17.7.4"/>
    </reaction>
</comment>
<dbReference type="NCBIfam" id="TIGR00017">
    <property type="entry name" value="cmk"/>
    <property type="match status" value="1"/>
</dbReference>
<keyword evidence="2 12" id="KW-0004">4Fe-4S</keyword>
<comment type="function">
    <text evidence="12">Catalyzes the conversion of 1-hydroxy-2-methyl-2-(E)-butenyl 4-diphosphate (HMBPP) into a mixture of isopentenyl diphosphate (IPP) and dimethylallyl diphosphate (DMAPP). Acts in the terminal step of the DOXP/MEP pathway for isoprenoid precursor biosynthesis.</text>
</comment>
<comment type="pathway">
    <text evidence="12">Isoprenoid biosynthesis; isopentenyl diphosphate biosynthesis via DXP pathway; isopentenyl diphosphate from 1-deoxy-D-xylulose 5-phosphate: step 6/6.</text>
</comment>
<keyword evidence="12 15" id="KW-0560">Oxidoreductase</keyword>
<comment type="catalytic activity">
    <reaction evidence="12">
        <text>dimethylallyl diphosphate + 2 oxidized [2Fe-2S]-[ferredoxin] + H2O = (2E)-4-hydroxy-3-methylbut-2-enyl diphosphate + 2 reduced [2Fe-2S]-[ferredoxin] + 2 H(+)</text>
        <dbReference type="Rhea" id="RHEA:24825"/>
        <dbReference type="Rhea" id="RHEA-COMP:10000"/>
        <dbReference type="Rhea" id="RHEA-COMP:10001"/>
        <dbReference type="ChEBI" id="CHEBI:15377"/>
        <dbReference type="ChEBI" id="CHEBI:15378"/>
        <dbReference type="ChEBI" id="CHEBI:33737"/>
        <dbReference type="ChEBI" id="CHEBI:33738"/>
        <dbReference type="ChEBI" id="CHEBI:57623"/>
        <dbReference type="ChEBI" id="CHEBI:128753"/>
        <dbReference type="EC" id="1.17.7.4"/>
    </reaction>
</comment>
<evidence type="ECO:0000313" key="15">
    <source>
        <dbReference type="EMBL" id="AFK06746.1"/>
    </source>
</evidence>
<feature type="binding site" evidence="12">
    <location>
        <position position="438"/>
    </location>
    <ligand>
        <name>isopentenyl diphosphate</name>
        <dbReference type="ChEBI" id="CHEBI:128769"/>
    </ligand>
</feature>
<evidence type="ECO:0000256" key="1">
    <source>
        <dbReference type="ARBA" id="ARBA00009427"/>
    </source>
</evidence>
<dbReference type="InterPro" id="IPR027417">
    <property type="entry name" value="P-loop_NTPase"/>
</dbReference>
<dbReference type="Pfam" id="PF02401">
    <property type="entry name" value="LYTB"/>
    <property type="match status" value="1"/>
</dbReference>
<dbReference type="UniPathway" id="UPA00059">
    <property type="reaction ID" value="UER00105"/>
</dbReference>
<sequence length="507" mass="55911">MRIAIDGPAASGKSTVARLVAEKLDFVYIDTGAMYRALALKAKKAGISFSNADEMAELMSHTYFSLSDSGIILDGSPLGDEIRTREVSLLSSDIAKYSYVRDFLTEQQRTLSKQGNVVMEGRDIGTVVIPEAELKIFLTASAGERARRRVKQLKSSGVEATYDEILAEIERRDLNDSTRSVAPLKAASDAIILDTTGMSIEEVVSRIVSLAEKRQRVHLARSVGFCYGVDRAVSEAVKLLKSGKKVYATGEIVHNEKVMDDLKQLGLEVIDDCILSGRHEGVAIIRAHGIDPASEEKLRRVFDEVIDLTCPIVYNVFSLAVDLQRQGSFIVVYGKKNHAEVTALSGRLNRYLIVEPGENYEEVLKKLEGLDQIAIVSQTTMSSLEFENFSGFAKSRLGERVAVYNTICKVTIQRESEAERLAKISDTVIVIGGKNSSNTKKLVEIVQRLGKRALHVTELTDLPQGDMGKVAIISGTSTPYEQIQKILDYIDNKREVTNNGRENESAR</sequence>
<comment type="catalytic activity">
    <reaction evidence="10 13">
        <text>dCMP + ATP = dCDP + ADP</text>
        <dbReference type="Rhea" id="RHEA:25094"/>
        <dbReference type="ChEBI" id="CHEBI:30616"/>
        <dbReference type="ChEBI" id="CHEBI:57566"/>
        <dbReference type="ChEBI" id="CHEBI:58593"/>
        <dbReference type="ChEBI" id="CHEBI:456216"/>
        <dbReference type="EC" id="2.7.4.25"/>
    </reaction>
</comment>
<feature type="binding site" evidence="12">
    <location>
        <position position="288"/>
    </location>
    <ligand>
        <name>(2E)-4-hydroxy-3-methylbut-2-enyl diphosphate</name>
        <dbReference type="ChEBI" id="CHEBI:128753"/>
    </ligand>
</feature>
<dbReference type="eggNOG" id="COG0283">
    <property type="taxonomic scope" value="Bacteria"/>
</dbReference>
<feature type="binding site" evidence="12">
    <location>
        <position position="338"/>
    </location>
    <ligand>
        <name>isopentenyl diphosphate</name>
        <dbReference type="ChEBI" id="CHEBI:128769"/>
    </ligand>
</feature>
<keyword evidence="16" id="KW-1185">Reference proteome</keyword>
<dbReference type="CDD" id="cd02020">
    <property type="entry name" value="CMPK"/>
    <property type="match status" value="1"/>
</dbReference>
<feature type="binding site" evidence="12">
    <location>
        <position position="254"/>
    </location>
    <ligand>
        <name>dimethylallyl diphosphate</name>
        <dbReference type="ChEBI" id="CHEBI:57623"/>
    </ligand>
</feature>
<evidence type="ECO:0000259" key="14">
    <source>
        <dbReference type="Pfam" id="PF02224"/>
    </source>
</evidence>
<dbReference type="RefSeq" id="WP_014730752.1">
    <property type="nucleotide sequence ID" value="NC_017934.1"/>
</dbReference>
<feature type="binding site" evidence="12">
    <location>
        <position position="438"/>
    </location>
    <ligand>
        <name>(2E)-4-hydroxy-3-methylbut-2-enyl diphosphate</name>
        <dbReference type="ChEBI" id="CHEBI:128753"/>
    </ligand>
</feature>
<evidence type="ECO:0000256" key="7">
    <source>
        <dbReference type="ARBA" id="ARBA00022840"/>
    </source>
</evidence>
<comment type="similarity">
    <text evidence="1 13">Belongs to the cytidylate kinase family. Type 1 subfamily.</text>
</comment>
<dbReference type="GO" id="GO:0005737">
    <property type="term" value="C:cytoplasm"/>
    <property type="evidence" value="ECO:0007669"/>
    <property type="project" value="UniProtKB-SubCell"/>
</dbReference>
<feature type="binding site" evidence="12">
    <location>
        <position position="338"/>
    </location>
    <ligand>
        <name>dimethylallyl diphosphate</name>
        <dbReference type="ChEBI" id="CHEBI:57623"/>
    </ligand>
</feature>
<keyword evidence="8 12" id="KW-0408">Iron</keyword>
<evidence type="ECO:0000256" key="2">
    <source>
        <dbReference type="ARBA" id="ARBA00022485"/>
    </source>
</evidence>
<feature type="binding site" evidence="12">
    <location>
        <position position="254"/>
    </location>
    <ligand>
        <name>isopentenyl diphosphate</name>
        <dbReference type="ChEBI" id="CHEBI:128769"/>
    </ligand>
</feature>
<feature type="binding site" evidence="12">
    <location>
        <position position="437"/>
    </location>
    <ligand>
        <name>(2E)-4-hydroxy-3-methylbut-2-enyl diphosphate</name>
        <dbReference type="ChEBI" id="CHEBI:128753"/>
    </ligand>
</feature>
<dbReference type="EC" id="1.17.7.4" evidence="12"/>
<feature type="binding site" evidence="12">
    <location>
        <position position="477"/>
    </location>
    <ligand>
        <name>isopentenyl diphosphate</name>
        <dbReference type="ChEBI" id="CHEBI:128769"/>
    </ligand>
</feature>
<dbReference type="KEGG" id="mpg:Theba_1041"/>
<organism evidence="15 16">
    <name type="scientific">Mesotoga prima MesG1.Ag.4.2</name>
    <dbReference type="NCBI Taxonomy" id="660470"/>
    <lineage>
        <taxon>Bacteria</taxon>
        <taxon>Thermotogati</taxon>
        <taxon>Thermotogota</taxon>
        <taxon>Thermotogae</taxon>
        <taxon>Kosmotogales</taxon>
        <taxon>Kosmotogaceae</taxon>
        <taxon>Mesotoga</taxon>
    </lineage>
</organism>
<feature type="binding site" evidence="12">
    <location>
        <position position="288"/>
    </location>
    <ligand>
        <name>dimethylallyl diphosphate</name>
        <dbReference type="ChEBI" id="CHEBI:57623"/>
    </ligand>
</feature>
<feature type="binding site" evidence="12">
    <location>
        <position position="338"/>
    </location>
    <ligand>
        <name>(2E)-4-hydroxy-3-methylbut-2-enyl diphosphate</name>
        <dbReference type="ChEBI" id="CHEBI:128753"/>
    </ligand>
</feature>
<dbReference type="GO" id="GO:0051539">
    <property type="term" value="F:4 iron, 4 sulfur cluster binding"/>
    <property type="evidence" value="ECO:0007669"/>
    <property type="project" value="UniProtKB-UniRule"/>
</dbReference>
<dbReference type="GO" id="GO:0016114">
    <property type="term" value="P:terpenoid biosynthetic process"/>
    <property type="evidence" value="ECO:0007669"/>
    <property type="project" value="UniProtKB-UniRule"/>
</dbReference>
<dbReference type="GO" id="GO:0036430">
    <property type="term" value="F:CMP kinase activity"/>
    <property type="evidence" value="ECO:0007669"/>
    <property type="project" value="RHEA"/>
</dbReference>
<comment type="similarity">
    <text evidence="12">Belongs to the IspH family.</text>
</comment>
<dbReference type="Gene3D" id="3.40.50.11270">
    <property type="match status" value="1"/>
</dbReference>
<dbReference type="GO" id="GO:0019288">
    <property type="term" value="P:isopentenyl diphosphate biosynthetic process, methylerythritol 4-phosphate pathway"/>
    <property type="evidence" value="ECO:0007669"/>
    <property type="project" value="UniProtKB-UniRule"/>
</dbReference>
<dbReference type="AlphaFoldDB" id="I2F493"/>
<evidence type="ECO:0000313" key="16">
    <source>
        <dbReference type="Proteomes" id="UP000002881"/>
    </source>
</evidence>
<evidence type="ECO:0000256" key="3">
    <source>
        <dbReference type="ARBA" id="ARBA00022679"/>
    </source>
</evidence>
<keyword evidence="4 12" id="KW-0479">Metal-binding</keyword>
<feature type="binding site" evidence="12">
    <location>
        <position position="437"/>
    </location>
    <ligand>
        <name>isopentenyl diphosphate</name>
        <dbReference type="ChEBI" id="CHEBI:128769"/>
    </ligand>
</feature>
<dbReference type="HAMAP" id="MF_00191">
    <property type="entry name" value="IspH"/>
    <property type="match status" value="1"/>
</dbReference>
<evidence type="ECO:0000256" key="11">
    <source>
        <dbReference type="ARBA" id="ARBA00048478"/>
    </source>
</evidence>
<feature type="binding site" evidence="12">
    <location>
        <position position="477"/>
    </location>
    <ligand>
        <name>(2E)-4-hydroxy-3-methylbut-2-enyl diphosphate</name>
        <dbReference type="ChEBI" id="CHEBI:128753"/>
    </ligand>
</feature>
<feature type="binding site" evidence="12">
    <location>
        <position position="310"/>
    </location>
    <ligand>
        <name>[4Fe-4S] cluster</name>
        <dbReference type="ChEBI" id="CHEBI:49883"/>
    </ligand>
</feature>